<evidence type="ECO:0000256" key="6">
    <source>
        <dbReference type="ARBA" id="ARBA00023136"/>
    </source>
</evidence>
<dbReference type="EMBL" id="PTIY01000012">
    <property type="protein sequence ID" value="PPK68176.1"/>
    <property type="molecule type" value="Genomic_DNA"/>
</dbReference>
<proteinExistence type="predicted"/>
<feature type="transmembrane region" description="Helical" evidence="7">
    <location>
        <begin position="114"/>
        <end position="137"/>
    </location>
</feature>
<keyword evidence="6 7" id="KW-0472">Membrane</keyword>
<sequence length="492" mass="53309">MLTYADAGKRCARRAQHFLIILVQKEKLVLTTMQDITSSMTSSEKRATWSLASIYALRMLGLFMILPVLSLFAEQLEGSTPALIGLAMSIYGLPQVLLQIPFGLLSDRFGRKKMIIIGLVLFLIGSVIAALSTTIYGVLVGRAFQGAGAVSAVIMALVADLTQEVHRTKAMAIIGISIGASFGVGIIAGPVISGFGGVQGVFGVTAVLTLLAILAIIFVVPDPQKSKLHRDAEVVPEEMLHVLKNPDLLRLNYGIFTLHLILMAIFVVVPSLMRKAGLVAGHEWMVYLPVFVISMTFAVPFIILAEKKRKMKQVFLGAIAVLVMAELGLSAVQQNLAGIIGFLWLFFCGFNLLEATLPSLISKTAPADLKGTAMGAYSSSQFMGLFMGGLVGGWFNGRFGVTAVFLFCAAAAFSWLLVSLWMKPPRYVANLLIALEQLSEQDANEFAAEMLKLNGVEEITLHYEEALAYLKVDNQQLDKDQLQGLIAQYVNA</sequence>
<evidence type="ECO:0000313" key="9">
    <source>
        <dbReference type="EMBL" id="PPK68176.1"/>
    </source>
</evidence>
<evidence type="ECO:0000256" key="5">
    <source>
        <dbReference type="ARBA" id="ARBA00022989"/>
    </source>
</evidence>
<feature type="transmembrane region" description="Helical" evidence="7">
    <location>
        <begin position="401"/>
        <end position="422"/>
    </location>
</feature>
<evidence type="ECO:0000256" key="4">
    <source>
        <dbReference type="ARBA" id="ARBA00022692"/>
    </source>
</evidence>
<feature type="transmembrane region" description="Helical" evidence="7">
    <location>
        <begin position="201"/>
        <end position="220"/>
    </location>
</feature>
<dbReference type="CDD" id="cd17472">
    <property type="entry name" value="MFS_YajR_like"/>
    <property type="match status" value="1"/>
</dbReference>
<dbReference type="Gene3D" id="3.30.70.100">
    <property type="match status" value="1"/>
</dbReference>
<dbReference type="Pfam" id="PF07690">
    <property type="entry name" value="MFS_1"/>
    <property type="match status" value="1"/>
</dbReference>
<keyword evidence="2" id="KW-0813">Transport</keyword>
<evidence type="ECO:0000256" key="1">
    <source>
        <dbReference type="ARBA" id="ARBA00004651"/>
    </source>
</evidence>
<feature type="transmembrane region" description="Helical" evidence="7">
    <location>
        <begin position="173"/>
        <end position="195"/>
    </location>
</feature>
<feature type="transmembrane region" description="Helical" evidence="7">
    <location>
        <begin position="49"/>
        <end position="70"/>
    </location>
</feature>
<dbReference type="AlphaFoldDB" id="A0A2S6GSK8"/>
<feature type="transmembrane region" description="Helical" evidence="7">
    <location>
        <begin position="373"/>
        <end position="395"/>
    </location>
</feature>
<feature type="transmembrane region" description="Helical" evidence="7">
    <location>
        <begin position="82"/>
        <end position="102"/>
    </location>
</feature>
<evidence type="ECO:0000256" key="7">
    <source>
        <dbReference type="SAM" id="Phobius"/>
    </source>
</evidence>
<comment type="subcellular location">
    <subcellularLocation>
        <location evidence="1">Cell membrane</location>
        <topology evidence="1">Multi-pass membrane protein</topology>
    </subcellularLocation>
</comment>
<evidence type="ECO:0000259" key="8">
    <source>
        <dbReference type="PROSITE" id="PS50850"/>
    </source>
</evidence>
<dbReference type="PANTHER" id="PTHR23517">
    <property type="entry name" value="RESISTANCE PROTEIN MDTM, PUTATIVE-RELATED-RELATED"/>
    <property type="match status" value="1"/>
</dbReference>
<feature type="transmembrane region" description="Helical" evidence="7">
    <location>
        <begin position="143"/>
        <end position="161"/>
    </location>
</feature>
<keyword evidence="3" id="KW-1003">Cell membrane</keyword>
<feature type="transmembrane region" description="Helical" evidence="7">
    <location>
        <begin position="314"/>
        <end position="333"/>
    </location>
</feature>
<evidence type="ECO:0000256" key="3">
    <source>
        <dbReference type="ARBA" id="ARBA00022475"/>
    </source>
</evidence>
<gene>
    <name evidence="9" type="ORF">B0F88_1127</name>
</gene>
<dbReference type="PANTHER" id="PTHR23517:SF2">
    <property type="entry name" value="MULTIDRUG RESISTANCE PROTEIN MDTH"/>
    <property type="match status" value="1"/>
</dbReference>
<dbReference type="GO" id="GO:0022857">
    <property type="term" value="F:transmembrane transporter activity"/>
    <property type="evidence" value="ECO:0007669"/>
    <property type="project" value="InterPro"/>
</dbReference>
<evidence type="ECO:0000256" key="2">
    <source>
        <dbReference type="ARBA" id="ARBA00022448"/>
    </source>
</evidence>
<dbReference type="InterPro" id="IPR050171">
    <property type="entry name" value="MFS_Transporters"/>
</dbReference>
<name>A0A2S6GSK8_9GAMM</name>
<reference evidence="9 10" key="1">
    <citation type="submission" date="2018-02" db="EMBL/GenBank/DDBJ databases">
        <title>Subsurface microbial communities from deep shales in Ohio and West Virginia, USA.</title>
        <authorList>
            <person name="Wrighton K."/>
        </authorList>
    </citation>
    <scope>NUCLEOTIDE SEQUENCE [LARGE SCALE GENOMIC DNA]</scope>
    <source>
        <strain evidence="9 10">OWC-G53F</strain>
    </source>
</reference>
<dbReference type="PRINTS" id="PR01035">
    <property type="entry name" value="TCRTETA"/>
</dbReference>
<keyword evidence="4 7" id="KW-0812">Transmembrane</keyword>
<organism evidence="9 10">
    <name type="scientific">Methylobacter tundripaludum</name>
    <dbReference type="NCBI Taxonomy" id="173365"/>
    <lineage>
        <taxon>Bacteria</taxon>
        <taxon>Pseudomonadati</taxon>
        <taxon>Pseudomonadota</taxon>
        <taxon>Gammaproteobacteria</taxon>
        <taxon>Methylococcales</taxon>
        <taxon>Methylococcaceae</taxon>
        <taxon>Methylobacter</taxon>
    </lineage>
</organism>
<dbReference type="Gene3D" id="1.20.1250.20">
    <property type="entry name" value="MFS general substrate transporter like domains"/>
    <property type="match status" value="1"/>
</dbReference>
<accession>A0A2S6GSK8</accession>
<comment type="caution">
    <text evidence="9">The sequence shown here is derived from an EMBL/GenBank/DDBJ whole genome shotgun (WGS) entry which is preliminary data.</text>
</comment>
<dbReference type="Proteomes" id="UP000238071">
    <property type="component" value="Unassembled WGS sequence"/>
</dbReference>
<feature type="transmembrane region" description="Helical" evidence="7">
    <location>
        <begin position="284"/>
        <end position="305"/>
    </location>
</feature>
<dbReference type="InterPro" id="IPR020846">
    <property type="entry name" value="MFS_dom"/>
</dbReference>
<keyword evidence="10" id="KW-1185">Reference proteome</keyword>
<dbReference type="SUPFAM" id="SSF103473">
    <property type="entry name" value="MFS general substrate transporter"/>
    <property type="match status" value="1"/>
</dbReference>
<keyword evidence="5 7" id="KW-1133">Transmembrane helix</keyword>
<dbReference type="GO" id="GO:0005886">
    <property type="term" value="C:plasma membrane"/>
    <property type="evidence" value="ECO:0007669"/>
    <property type="project" value="UniProtKB-SubCell"/>
</dbReference>
<dbReference type="InterPro" id="IPR001958">
    <property type="entry name" value="Tet-R_TetA/multi-R_MdtG-like"/>
</dbReference>
<protein>
    <submittedName>
        <fullName evidence="9">Putative MFS family arabinose efflux permease</fullName>
    </submittedName>
</protein>
<feature type="transmembrane region" description="Helical" evidence="7">
    <location>
        <begin position="251"/>
        <end position="272"/>
    </location>
</feature>
<feature type="domain" description="Major facilitator superfamily (MFS) profile" evidence="8">
    <location>
        <begin position="47"/>
        <end position="427"/>
    </location>
</feature>
<dbReference type="PROSITE" id="PS50850">
    <property type="entry name" value="MFS"/>
    <property type="match status" value="1"/>
</dbReference>
<feature type="transmembrane region" description="Helical" evidence="7">
    <location>
        <begin position="339"/>
        <end position="361"/>
    </location>
</feature>
<dbReference type="InterPro" id="IPR036259">
    <property type="entry name" value="MFS_trans_sf"/>
</dbReference>
<dbReference type="InterPro" id="IPR011701">
    <property type="entry name" value="MFS"/>
</dbReference>
<evidence type="ECO:0000313" key="10">
    <source>
        <dbReference type="Proteomes" id="UP000238071"/>
    </source>
</evidence>